<name>A0A2N6PDW8_9MICO</name>
<dbReference type="SUPFAM" id="SSF55729">
    <property type="entry name" value="Acyl-CoA N-acyltransferases (Nat)"/>
    <property type="match status" value="1"/>
</dbReference>
<sequence>MTRNPWDRPYYDWQVLPPFVIKNGVTVYPYFAPPRGDAAHAIWVFDRAVDPEDPEIEHRHLAHHRVAYLTWFSSEISYIATEPALQRQGIATEMLRLGREIDPHLKHSTTHRTTAAQKWIAAVDPDELDTFVTPEESFRQATQASTPSAPRTRHRQRLPSVLHRIGTSLRTWARRD</sequence>
<proteinExistence type="predicted"/>
<dbReference type="AlphaFoldDB" id="A0A2N6PDW8"/>
<protein>
    <submittedName>
        <fullName evidence="2">Uncharacterized protein</fullName>
    </submittedName>
</protein>
<comment type="caution">
    <text evidence="2">The sequence shown here is derived from an EMBL/GenBank/DDBJ whole genome shotgun (WGS) entry which is preliminary data.</text>
</comment>
<dbReference type="Proteomes" id="UP000235703">
    <property type="component" value="Unassembled WGS sequence"/>
</dbReference>
<evidence type="ECO:0000313" key="2">
    <source>
        <dbReference type="EMBL" id="PMB96881.1"/>
    </source>
</evidence>
<organism evidence="2 3">
    <name type="scientific">Brevibacterium luteolum</name>
    <dbReference type="NCBI Taxonomy" id="199591"/>
    <lineage>
        <taxon>Bacteria</taxon>
        <taxon>Bacillati</taxon>
        <taxon>Actinomycetota</taxon>
        <taxon>Actinomycetes</taxon>
        <taxon>Micrococcales</taxon>
        <taxon>Brevibacteriaceae</taxon>
        <taxon>Brevibacterium</taxon>
    </lineage>
</organism>
<feature type="compositionally biased region" description="Polar residues" evidence="1">
    <location>
        <begin position="139"/>
        <end position="149"/>
    </location>
</feature>
<dbReference type="RefSeq" id="WP_102163265.1">
    <property type="nucleotide sequence ID" value="NZ_PNFZ01000015.1"/>
</dbReference>
<dbReference type="InterPro" id="IPR016181">
    <property type="entry name" value="Acyl_CoA_acyltransferase"/>
</dbReference>
<gene>
    <name evidence="2" type="ORF">CJ198_14215</name>
</gene>
<keyword evidence="3" id="KW-1185">Reference proteome</keyword>
<accession>A0A2N6PDW8</accession>
<evidence type="ECO:0000313" key="3">
    <source>
        <dbReference type="Proteomes" id="UP000235703"/>
    </source>
</evidence>
<evidence type="ECO:0000256" key="1">
    <source>
        <dbReference type="SAM" id="MobiDB-lite"/>
    </source>
</evidence>
<feature type="region of interest" description="Disordered" evidence="1">
    <location>
        <begin position="136"/>
        <end position="156"/>
    </location>
</feature>
<dbReference type="OrthoDB" id="9862768at2"/>
<reference evidence="2 3" key="1">
    <citation type="submission" date="2017-09" db="EMBL/GenBank/DDBJ databases">
        <title>Bacterial strain isolated from the female urinary microbiota.</title>
        <authorList>
            <person name="Thomas-White K."/>
            <person name="Kumar N."/>
            <person name="Forster S."/>
            <person name="Putonti C."/>
            <person name="Lawley T."/>
            <person name="Wolfe A.J."/>
        </authorList>
    </citation>
    <scope>NUCLEOTIDE SEQUENCE [LARGE SCALE GENOMIC DNA]</scope>
    <source>
        <strain evidence="2 3">UMB0680</strain>
    </source>
</reference>
<dbReference type="EMBL" id="PNFZ01000015">
    <property type="protein sequence ID" value="PMB96881.1"/>
    <property type="molecule type" value="Genomic_DNA"/>
</dbReference>